<dbReference type="EMBL" id="CP020442">
    <property type="protein sequence ID" value="ARC38179.1"/>
    <property type="molecule type" value="Genomic_DNA"/>
</dbReference>
<accession>A0A1V0GWY4</accession>
<proteinExistence type="predicted"/>
<dbReference type="eggNOG" id="ENOG502ZAT7">
    <property type="taxonomic scope" value="Bacteria"/>
</dbReference>
<dbReference type="STRING" id="147645.A6J80_19070"/>
<dbReference type="Proteomes" id="UP000191257">
    <property type="component" value="Chromosome"/>
</dbReference>
<dbReference type="GO" id="GO:0016757">
    <property type="term" value="F:glycosyltransferase activity"/>
    <property type="evidence" value="ECO:0007669"/>
    <property type="project" value="InterPro"/>
</dbReference>
<dbReference type="Pfam" id="PF04577">
    <property type="entry name" value="Glyco_transf_61"/>
    <property type="match status" value="1"/>
</dbReference>
<protein>
    <submittedName>
        <fullName evidence="2">Glycosyltransferase family 61 protein</fullName>
    </submittedName>
</protein>
<evidence type="ECO:0000313" key="2">
    <source>
        <dbReference type="EMBL" id="ARC38179.1"/>
    </source>
</evidence>
<dbReference type="InterPro" id="IPR049625">
    <property type="entry name" value="Glyco_transf_61_cat"/>
</dbReference>
<sequence>MISLRPLTYRIGLLLGLGQPELAAAAEEQWQIAPAEFRRVPPVIILPGQAERVTRAEFTTLPLLMQSLHGDPAEPVGPTTAYRLADVDIVDGVVYSHGYTLHLRQRRHRMSLGHLESIPAGAAYESWVGNRWFGNWLLDDCLTYRLAEQAGTPVTTMPPRGGHVPDYERKLDMHPRRITDAHFDELVVFDDHANNTDRLARAQDMRTRLTRHVTPEPRQGVFLMRGQSGDRRLLENEAEIARRLGNDYGFRIMFPEDHSVDALMAACANASVVAGVEGSQLNHGIAAMPPGGTLLTLQPPDRATTAMKLLTDRWQQRFAMVVGRGQAESFRIDWGEVVATLELVQAENAANPS</sequence>
<evidence type="ECO:0000259" key="1">
    <source>
        <dbReference type="Pfam" id="PF04577"/>
    </source>
</evidence>
<organism evidence="2 3">
    <name type="scientific">Paracoccus yeei</name>
    <dbReference type="NCBI Taxonomy" id="147645"/>
    <lineage>
        <taxon>Bacteria</taxon>
        <taxon>Pseudomonadati</taxon>
        <taxon>Pseudomonadota</taxon>
        <taxon>Alphaproteobacteria</taxon>
        <taxon>Rhodobacterales</taxon>
        <taxon>Paracoccaceae</taxon>
        <taxon>Paracoccus</taxon>
    </lineage>
</organism>
<feature type="domain" description="Glycosyltransferase 61 catalytic" evidence="1">
    <location>
        <begin position="156"/>
        <end position="292"/>
    </location>
</feature>
<evidence type="ECO:0000313" key="3">
    <source>
        <dbReference type="Proteomes" id="UP000191257"/>
    </source>
</evidence>
<dbReference type="RefSeq" id="WP_080622575.1">
    <property type="nucleotide sequence ID" value="NZ_CAWMZI010000001.1"/>
</dbReference>
<name>A0A1V0GWY4_9RHOB</name>
<dbReference type="AlphaFoldDB" id="A0A1V0GWY4"/>
<gene>
    <name evidence="2" type="ORF">A6J80_19070</name>
</gene>
<keyword evidence="3" id="KW-1185">Reference proteome</keyword>
<reference evidence="2" key="1">
    <citation type="submission" date="2017-12" db="EMBL/GenBank/DDBJ databases">
        <title>FDA dAtabase for Regulatory Grade micrObial Sequences (FDA-ARGOS): Supporting development and validation of Infectious Disease Dx tests.</title>
        <authorList>
            <person name="Campos J."/>
            <person name="Goldberg B."/>
            <person name="Tallon L."/>
            <person name="Sadzewicz L."/>
            <person name="Sengamalay N."/>
            <person name="Ott S."/>
            <person name="Godinez A."/>
            <person name="Nagaraj S."/>
            <person name="Vyas G."/>
            <person name="Aluvathingal J."/>
            <person name="Nadendla S."/>
            <person name="Geyer C."/>
            <person name="Nandy P."/>
            <person name="Hobson J."/>
            <person name="Sichtig H."/>
        </authorList>
    </citation>
    <scope>NUCLEOTIDE SEQUENCE</scope>
    <source>
        <strain evidence="2">FDAARGOS_252</strain>
    </source>
</reference>
<dbReference type="KEGG" id="pye:A6J80_19070"/>